<organism evidence="1 2">
    <name type="scientific">Spiromyces aspiralis</name>
    <dbReference type="NCBI Taxonomy" id="68401"/>
    <lineage>
        <taxon>Eukaryota</taxon>
        <taxon>Fungi</taxon>
        <taxon>Fungi incertae sedis</taxon>
        <taxon>Zoopagomycota</taxon>
        <taxon>Kickxellomycotina</taxon>
        <taxon>Kickxellomycetes</taxon>
        <taxon>Kickxellales</taxon>
        <taxon>Kickxellaceae</taxon>
        <taxon>Spiromyces</taxon>
    </lineage>
</organism>
<accession>A0ACC1HQU6</accession>
<protein>
    <submittedName>
        <fullName evidence="1">Uncharacterized protein</fullName>
    </submittedName>
</protein>
<dbReference type="EMBL" id="JAMZIH010002007">
    <property type="protein sequence ID" value="KAJ1677740.1"/>
    <property type="molecule type" value="Genomic_DNA"/>
</dbReference>
<feature type="non-terminal residue" evidence="1">
    <location>
        <position position="1"/>
    </location>
</feature>
<name>A0ACC1HQU6_9FUNG</name>
<comment type="caution">
    <text evidence="1">The sequence shown here is derived from an EMBL/GenBank/DDBJ whole genome shotgun (WGS) entry which is preliminary data.</text>
</comment>
<evidence type="ECO:0000313" key="1">
    <source>
        <dbReference type="EMBL" id="KAJ1677740.1"/>
    </source>
</evidence>
<evidence type="ECO:0000313" key="2">
    <source>
        <dbReference type="Proteomes" id="UP001145114"/>
    </source>
</evidence>
<dbReference type="Proteomes" id="UP001145114">
    <property type="component" value="Unassembled WGS sequence"/>
</dbReference>
<proteinExistence type="predicted"/>
<gene>
    <name evidence="1" type="ORF">EV182_005532</name>
</gene>
<sequence>EKPHPCTYPGCDKRFSRSDELARHRRVHENANGPLGKQRQKGQRRRSKQSRLDMPVVYDGGDDDDSNNSSSSSSSYSSSSSNNNNNNNLFLVSKLPVAAVTSAGPIVTGISSSDSRPSLRLDCTMADIVSAATSSPTTTPIAIPAVDNRSSEYDAARTLDMMRVYSGLTPPPSSATVAGNGNTATSGSIGNSVLGKRPHLGICPAAFNRPTDERYNHHHARTLRVTTLPPSTALIFNDSKKSRMEHPVSKTS</sequence>
<feature type="non-terminal residue" evidence="1">
    <location>
        <position position="252"/>
    </location>
</feature>
<reference evidence="1" key="1">
    <citation type="submission" date="2022-06" db="EMBL/GenBank/DDBJ databases">
        <title>Phylogenomic reconstructions and comparative analyses of Kickxellomycotina fungi.</title>
        <authorList>
            <person name="Reynolds N.K."/>
            <person name="Stajich J.E."/>
            <person name="Barry K."/>
            <person name="Grigoriev I.V."/>
            <person name="Crous P."/>
            <person name="Smith M.E."/>
        </authorList>
    </citation>
    <scope>NUCLEOTIDE SEQUENCE</scope>
    <source>
        <strain evidence="1">RSA 2271</strain>
    </source>
</reference>
<keyword evidence="2" id="KW-1185">Reference proteome</keyword>